<proteinExistence type="predicted"/>
<dbReference type="Ensembl" id="ENSPMGT00000010403.1">
    <property type="protein sequence ID" value="ENSPMGP00000009756.1"/>
    <property type="gene ID" value="ENSPMGG00000008077.1"/>
</dbReference>
<reference evidence="1" key="2">
    <citation type="submission" date="2025-09" db="UniProtKB">
        <authorList>
            <consortium name="Ensembl"/>
        </authorList>
    </citation>
    <scope>IDENTIFICATION</scope>
</reference>
<reference evidence="1" key="1">
    <citation type="submission" date="2025-08" db="UniProtKB">
        <authorList>
            <consortium name="Ensembl"/>
        </authorList>
    </citation>
    <scope>IDENTIFICATION</scope>
</reference>
<name>A0A3B3ZZS5_9GOBI</name>
<protein>
    <submittedName>
        <fullName evidence="1">Uncharacterized protein</fullName>
    </submittedName>
</protein>
<organism evidence="1 2">
    <name type="scientific">Periophthalmus magnuspinnatus</name>
    <dbReference type="NCBI Taxonomy" id="409849"/>
    <lineage>
        <taxon>Eukaryota</taxon>
        <taxon>Metazoa</taxon>
        <taxon>Chordata</taxon>
        <taxon>Craniata</taxon>
        <taxon>Vertebrata</taxon>
        <taxon>Euteleostomi</taxon>
        <taxon>Actinopterygii</taxon>
        <taxon>Neopterygii</taxon>
        <taxon>Teleostei</taxon>
        <taxon>Neoteleostei</taxon>
        <taxon>Acanthomorphata</taxon>
        <taxon>Gobiaria</taxon>
        <taxon>Gobiiformes</taxon>
        <taxon>Gobioidei</taxon>
        <taxon>Gobiidae</taxon>
        <taxon>Oxudercinae</taxon>
        <taxon>Periophthalmus</taxon>
    </lineage>
</organism>
<evidence type="ECO:0000313" key="2">
    <source>
        <dbReference type="Proteomes" id="UP000261520"/>
    </source>
</evidence>
<keyword evidence="2" id="KW-1185">Reference proteome</keyword>
<dbReference type="Proteomes" id="UP000261520">
    <property type="component" value="Unplaced"/>
</dbReference>
<dbReference type="AlphaFoldDB" id="A0A3B3ZZS5"/>
<sequence length="119" mass="14090">LLKRLLSFCKHLRTFKLTASNWHNERSPKPHQTWGCSVFTFKQGPIKIITTLLHEETSHCSFCEGSGNCSIIMSLSLQKYCPLRPQSRERERKRRRVWGVWWERSETRERDVESVVLTS</sequence>
<evidence type="ECO:0000313" key="1">
    <source>
        <dbReference type="Ensembl" id="ENSPMGP00000009756.1"/>
    </source>
</evidence>
<accession>A0A3B3ZZS5</accession>